<protein>
    <submittedName>
        <fullName evidence="2">Uncharacterized protein</fullName>
    </submittedName>
</protein>
<organism evidence="2 3">
    <name type="scientific">Marinoscillum furvescens DSM 4134</name>
    <dbReference type="NCBI Taxonomy" id="1122208"/>
    <lineage>
        <taxon>Bacteria</taxon>
        <taxon>Pseudomonadati</taxon>
        <taxon>Bacteroidota</taxon>
        <taxon>Cytophagia</taxon>
        <taxon>Cytophagales</taxon>
        <taxon>Reichenbachiellaceae</taxon>
        <taxon>Marinoscillum</taxon>
    </lineage>
</organism>
<dbReference type="SUPFAM" id="SSF49899">
    <property type="entry name" value="Concanavalin A-like lectins/glucanases"/>
    <property type="match status" value="1"/>
</dbReference>
<proteinExistence type="predicted"/>
<accession>A0A3D9L8C1</accession>
<dbReference type="GO" id="GO:0004553">
    <property type="term" value="F:hydrolase activity, hydrolyzing O-glycosyl compounds"/>
    <property type="evidence" value="ECO:0007669"/>
    <property type="project" value="InterPro"/>
</dbReference>
<dbReference type="Proteomes" id="UP000256779">
    <property type="component" value="Unassembled WGS sequence"/>
</dbReference>
<dbReference type="Gene3D" id="2.60.120.180">
    <property type="match status" value="1"/>
</dbReference>
<keyword evidence="3" id="KW-1185">Reference proteome</keyword>
<feature type="chain" id="PRO_5017805228" evidence="1">
    <location>
        <begin position="23"/>
        <end position="245"/>
    </location>
</feature>
<dbReference type="AlphaFoldDB" id="A0A3D9L8C1"/>
<gene>
    <name evidence="2" type="ORF">C7460_10352</name>
</gene>
<evidence type="ECO:0000313" key="3">
    <source>
        <dbReference type="Proteomes" id="UP000256779"/>
    </source>
</evidence>
<reference evidence="2 3" key="1">
    <citation type="submission" date="2018-07" db="EMBL/GenBank/DDBJ databases">
        <title>Genomic Encyclopedia of Type Strains, Phase IV (KMG-IV): sequencing the most valuable type-strain genomes for metagenomic binning, comparative biology and taxonomic classification.</title>
        <authorList>
            <person name="Goeker M."/>
        </authorList>
    </citation>
    <scope>NUCLEOTIDE SEQUENCE [LARGE SCALE GENOMIC DNA]</scope>
    <source>
        <strain evidence="2 3">DSM 4134</strain>
    </source>
</reference>
<evidence type="ECO:0000256" key="1">
    <source>
        <dbReference type="SAM" id="SignalP"/>
    </source>
</evidence>
<feature type="signal peptide" evidence="1">
    <location>
        <begin position="1"/>
        <end position="22"/>
    </location>
</feature>
<dbReference type="EMBL" id="QREG01000003">
    <property type="protein sequence ID" value="REE01536.1"/>
    <property type="molecule type" value="Genomic_DNA"/>
</dbReference>
<comment type="caution">
    <text evidence="2">The sequence shown here is derived from an EMBL/GenBank/DDBJ whole genome shotgun (WGS) entry which is preliminary data.</text>
</comment>
<dbReference type="InterPro" id="IPR013320">
    <property type="entry name" value="ConA-like_dom_sf"/>
</dbReference>
<keyword evidence="1" id="KW-0732">Signal</keyword>
<evidence type="ECO:0000313" key="2">
    <source>
        <dbReference type="EMBL" id="REE01536.1"/>
    </source>
</evidence>
<dbReference type="GO" id="GO:0005975">
    <property type="term" value="P:carbohydrate metabolic process"/>
    <property type="evidence" value="ECO:0007669"/>
    <property type="project" value="UniProtKB-ARBA"/>
</dbReference>
<name>A0A3D9L8C1_MARFU</name>
<dbReference type="RefSeq" id="WP_115866826.1">
    <property type="nucleotide sequence ID" value="NZ_QREG01000003.1"/>
</dbReference>
<sequence length="245" mass="28114">MNVSRHISIFLLHILICTSAIAQQNGWCGTSKKEHCGDWVVQMNLFRGGQFGEDDCVEYTDCVKDAKWTWSDPGVWTQLLLEKTGFCGKGYHLSNTESFDVSYNAHFENDYGHRRVAIVSWAKTTDNCDWTTDNLYELYLHEQSYGEEDNYDSWCTYVGESPTCSGSTYKLYDCGYQIIGRSLRGWRNEPRTTGTTDVNCLWEAWRSLGYAPDVYYYFTEVGAEVGPKSGGEFYLTDQDMVRFGK</sequence>
<dbReference type="InterPro" id="IPR013319">
    <property type="entry name" value="GH11/12"/>
</dbReference>